<name>A0A6P1DYS1_9GAMM</name>
<dbReference type="PANTHER" id="PTHR36449">
    <property type="entry name" value="ACETYLTRANSFERASE-RELATED"/>
    <property type="match status" value="1"/>
</dbReference>
<dbReference type="SUPFAM" id="SSF55729">
    <property type="entry name" value="Acyl-CoA N-acyltransferases (Nat)"/>
    <property type="match status" value="1"/>
</dbReference>
<comment type="catalytic activity">
    <reaction evidence="6">
        <text>glycyl-tRNA(Gly) + acetyl-CoA = N-acetylglycyl-tRNA(Gly) + CoA + H(+)</text>
        <dbReference type="Rhea" id="RHEA:81867"/>
        <dbReference type="Rhea" id="RHEA-COMP:9683"/>
        <dbReference type="Rhea" id="RHEA-COMP:19766"/>
        <dbReference type="ChEBI" id="CHEBI:15378"/>
        <dbReference type="ChEBI" id="CHEBI:57287"/>
        <dbReference type="ChEBI" id="CHEBI:57288"/>
        <dbReference type="ChEBI" id="CHEBI:78522"/>
        <dbReference type="ChEBI" id="CHEBI:232036"/>
    </reaction>
</comment>
<evidence type="ECO:0000313" key="9">
    <source>
        <dbReference type="Proteomes" id="UP000471640"/>
    </source>
</evidence>
<feature type="domain" description="N-acetyltransferase" evidence="7">
    <location>
        <begin position="1"/>
        <end position="87"/>
    </location>
</feature>
<dbReference type="Proteomes" id="UP000471640">
    <property type="component" value="Unassembled WGS sequence"/>
</dbReference>
<dbReference type="RefSeq" id="WP_164654966.1">
    <property type="nucleotide sequence ID" value="NZ_JAAIJR010000072.1"/>
</dbReference>
<proteinExistence type="inferred from homology"/>
<reference evidence="9" key="1">
    <citation type="journal article" date="2020" name="Microbiol. Resour. Announc.">
        <title>Draft Genome Sequences of Thiorhodococcus mannitoliphagus and Thiorhodococcus minor, Purple Sulfur Photosynthetic Bacteria in the Gammaproteobacterial Family Chromatiaceae.</title>
        <authorList>
            <person name="Aviles F.A."/>
            <person name="Meyer T.E."/>
            <person name="Kyndt J.A."/>
        </authorList>
    </citation>
    <scope>NUCLEOTIDE SEQUENCE [LARGE SCALE GENOMIC DNA]</scope>
    <source>
        <strain evidence="9">DSM 18266</strain>
    </source>
</reference>
<dbReference type="PANTHER" id="PTHR36449:SF1">
    <property type="entry name" value="ACETYLTRANSFERASE"/>
    <property type="match status" value="1"/>
</dbReference>
<dbReference type="Pfam" id="PF13673">
    <property type="entry name" value="Acetyltransf_10"/>
    <property type="match status" value="1"/>
</dbReference>
<keyword evidence="2" id="KW-0678">Repressor</keyword>
<evidence type="ECO:0000313" key="8">
    <source>
        <dbReference type="EMBL" id="NEX21866.1"/>
    </source>
</evidence>
<keyword evidence="5" id="KW-0012">Acyltransferase</keyword>
<reference evidence="8 9" key="2">
    <citation type="submission" date="2020-02" db="EMBL/GenBank/DDBJ databases">
        <title>Genome sequences of Thiorhodococcus mannitoliphagus and Thiorhodococcus minor, purple sulfur photosynthetic bacteria in the gammaproteobacterial family, Chromatiaceae.</title>
        <authorList>
            <person name="Aviles F.A."/>
            <person name="Meyer T.E."/>
            <person name="Kyndt J.A."/>
        </authorList>
    </citation>
    <scope>NUCLEOTIDE SEQUENCE [LARGE SCALE GENOMIC DNA]</scope>
    <source>
        <strain evidence="8 9">DSM 18266</strain>
    </source>
</reference>
<evidence type="ECO:0000256" key="1">
    <source>
        <dbReference type="ARBA" id="ARBA00009342"/>
    </source>
</evidence>
<keyword evidence="9" id="KW-1185">Reference proteome</keyword>
<comment type="caution">
    <text evidence="8">The sequence shown here is derived from an EMBL/GenBank/DDBJ whole genome shotgun (WGS) entry which is preliminary data.</text>
</comment>
<organism evidence="8 9">
    <name type="scientific">Thiorhodococcus mannitoliphagus</name>
    <dbReference type="NCBI Taxonomy" id="329406"/>
    <lineage>
        <taxon>Bacteria</taxon>
        <taxon>Pseudomonadati</taxon>
        <taxon>Pseudomonadota</taxon>
        <taxon>Gammaproteobacteria</taxon>
        <taxon>Chromatiales</taxon>
        <taxon>Chromatiaceae</taxon>
        <taxon>Thiorhodococcus</taxon>
    </lineage>
</organism>
<evidence type="ECO:0000259" key="7">
    <source>
        <dbReference type="PROSITE" id="PS51186"/>
    </source>
</evidence>
<evidence type="ECO:0000256" key="3">
    <source>
        <dbReference type="ARBA" id="ARBA00022649"/>
    </source>
</evidence>
<dbReference type="InterPro" id="IPR016181">
    <property type="entry name" value="Acyl_CoA_acyltransferase"/>
</dbReference>
<comment type="similarity">
    <text evidence="1">Belongs to the acetyltransferase family. GNAT subfamily.</text>
</comment>
<dbReference type="AlphaFoldDB" id="A0A6P1DYS1"/>
<accession>A0A6P1DYS1</accession>
<gene>
    <name evidence="8" type="ORF">G3480_16390</name>
</gene>
<keyword evidence="3" id="KW-1277">Toxin-antitoxin system</keyword>
<evidence type="ECO:0000256" key="5">
    <source>
        <dbReference type="ARBA" id="ARBA00023315"/>
    </source>
</evidence>
<dbReference type="EMBL" id="JAAIJR010000072">
    <property type="protein sequence ID" value="NEX21866.1"/>
    <property type="molecule type" value="Genomic_DNA"/>
</dbReference>
<evidence type="ECO:0000256" key="6">
    <source>
        <dbReference type="ARBA" id="ARBA00049880"/>
    </source>
</evidence>
<dbReference type="GO" id="GO:0016747">
    <property type="term" value="F:acyltransferase activity, transferring groups other than amino-acyl groups"/>
    <property type="evidence" value="ECO:0007669"/>
    <property type="project" value="InterPro"/>
</dbReference>
<dbReference type="InterPro" id="IPR000182">
    <property type="entry name" value="GNAT_dom"/>
</dbReference>
<sequence>MPRYPLLSAGLIGRLVVDRRYQGHGWGGLMVVDAAARAIRADPAFYALIVDAEDDHAAAFYARLGFQCFTGHERRLFIPLSEIVKRL</sequence>
<keyword evidence="4 8" id="KW-0808">Transferase</keyword>
<protein>
    <submittedName>
        <fullName evidence="8">GNAT family N-acetyltransferase</fullName>
    </submittedName>
</protein>
<dbReference type="PROSITE" id="PS51186">
    <property type="entry name" value="GNAT"/>
    <property type="match status" value="1"/>
</dbReference>
<evidence type="ECO:0000256" key="2">
    <source>
        <dbReference type="ARBA" id="ARBA00022491"/>
    </source>
</evidence>
<dbReference type="Gene3D" id="3.40.630.30">
    <property type="match status" value="1"/>
</dbReference>
<evidence type="ECO:0000256" key="4">
    <source>
        <dbReference type="ARBA" id="ARBA00022679"/>
    </source>
</evidence>